<evidence type="ECO:0000256" key="12">
    <source>
        <dbReference type="ARBA" id="ARBA00023286"/>
    </source>
</evidence>
<feature type="binding site" evidence="15">
    <location>
        <position position="532"/>
    </location>
    <ligand>
        <name>L-glutamate</name>
        <dbReference type="ChEBI" id="CHEBI:29985"/>
    </ligand>
</feature>
<feature type="binding site" evidence="15">
    <location>
        <position position="527"/>
    </location>
    <ligand>
        <name>L-glutamate</name>
        <dbReference type="ChEBI" id="CHEBI:29985"/>
    </ligand>
</feature>
<feature type="signal peptide" evidence="20">
    <location>
        <begin position="1"/>
        <end position="26"/>
    </location>
</feature>
<dbReference type="Gene3D" id="1.10.287.70">
    <property type="match status" value="1"/>
</dbReference>
<accession>A0A9J7NBA5</accession>
<keyword evidence="3" id="KW-1003">Cell membrane</keyword>
<dbReference type="RefSeq" id="XP_035699948.1">
    <property type="nucleotide sequence ID" value="XM_035844055.1"/>
</dbReference>
<dbReference type="Proteomes" id="UP000001554">
    <property type="component" value="Chromosome 15"/>
</dbReference>
<evidence type="ECO:0000256" key="15">
    <source>
        <dbReference type="PIRSR" id="PIRSR601508-1"/>
    </source>
</evidence>
<comment type="subcellular location">
    <subcellularLocation>
        <location evidence="1">Cell membrane</location>
        <topology evidence="1">Multi-pass membrane protein</topology>
    </subcellularLocation>
    <subcellularLocation>
        <location evidence="14">Postsynaptic cell membrane</location>
    </subcellularLocation>
</comment>
<evidence type="ECO:0000256" key="11">
    <source>
        <dbReference type="ARBA" id="ARBA00023257"/>
    </source>
</evidence>
<evidence type="ECO:0000256" key="16">
    <source>
        <dbReference type="PIRSR" id="PIRSR601508-2"/>
    </source>
</evidence>
<dbReference type="GO" id="GO:0004971">
    <property type="term" value="F:AMPA glutamate receptor activity"/>
    <property type="evidence" value="ECO:0000318"/>
    <property type="project" value="GO_Central"/>
</dbReference>
<feature type="transmembrane region" description="Helical" evidence="19">
    <location>
        <begin position="835"/>
        <end position="857"/>
    </location>
</feature>
<gene>
    <name evidence="23" type="primary">LOC118432471</name>
</gene>
<dbReference type="GO" id="GO:0043197">
    <property type="term" value="C:dendritic spine"/>
    <property type="evidence" value="ECO:0000318"/>
    <property type="project" value="GO_Central"/>
</dbReference>
<keyword evidence="2" id="KW-0813">Transport</keyword>
<evidence type="ECO:0000313" key="23">
    <source>
        <dbReference type="RefSeq" id="XP_035699948.1"/>
    </source>
</evidence>
<dbReference type="GO" id="GO:0050804">
    <property type="term" value="P:modulation of chemical synaptic transmission"/>
    <property type="evidence" value="ECO:0000318"/>
    <property type="project" value="GO_Central"/>
</dbReference>
<dbReference type="InterPro" id="IPR001828">
    <property type="entry name" value="ANF_lig-bd_rcpt"/>
</dbReference>
<dbReference type="FunFam" id="1.10.287.70:FF:000299">
    <property type="entry name" value="Uncharacterized protein"/>
    <property type="match status" value="1"/>
</dbReference>
<dbReference type="AlphaFoldDB" id="A0A9J7NBA5"/>
<evidence type="ECO:0000256" key="20">
    <source>
        <dbReference type="SAM" id="SignalP"/>
    </source>
</evidence>
<dbReference type="GO" id="GO:0032281">
    <property type="term" value="C:AMPA glutamate receptor complex"/>
    <property type="evidence" value="ECO:0000318"/>
    <property type="project" value="GO_Central"/>
</dbReference>
<reference evidence="23" key="2">
    <citation type="submission" date="2025-08" db="UniProtKB">
        <authorList>
            <consortium name="RefSeq"/>
        </authorList>
    </citation>
    <scope>IDENTIFICATION</scope>
    <source>
        <strain evidence="23">S238N-H82</strain>
        <tissue evidence="23">Testes</tissue>
    </source>
</reference>
<feature type="disulfide bond" evidence="17">
    <location>
        <begin position="759"/>
        <end position="816"/>
    </location>
</feature>
<evidence type="ECO:0000256" key="10">
    <source>
        <dbReference type="ARBA" id="ARBA00023180"/>
    </source>
</evidence>
<feature type="binding site" evidence="15">
    <location>
        <position position="525"/>
    </location>
    <ligand>
        <name>L-glutamate</name>
        <dbReference type="ChEBI" id="CHEBI:29985"/>
    </ligand>
</feature>
<feature type="site" description="Interaction with the cone snail toxin Con-ikot-ikot" evidence="16">
    <location>
        <position position="794"/>
    </location>
</feature>
<evidence type="ECO:0000256" key="9">
    <source>
        <dbReference type="ARBA" id="ARBA00023170"/>
    </source>
</evidence>
<sequence length="885" mass="99285">MRACLSNRSLSVVTYLLLLICCHGNARDIHVGVVHRGNQECHLAEVTSSAQELNSSQDSGANISVVSVEMNDSACALDQAIQQHSLQALILLAPLPSPCFCGGSERPPLPPIAVRTYHPAPAEPALRSRVLDMFPSPEHLATMLFDVMEAYGWKSAYVLYNKRSEFYQSIETVENIVTTKRWHAWFREVPAKVTSQADRDSLDAILSDVKTSGRIHIVMMTDDDVIDAILEQAFHRMLLTAQSHWIITSFDVSKKQLDSFRHSGARFTLLRQFPESAIENAPTWNELTLTSGNQSTPHLNRLVSDPLDPDWTGEEPSATELDRFESATTGQNLSGQGRCRDSLSSTAQLARDSLVVLVNLLSSEEGQETKRPSDAWRGQENCSQLNQSSTITFRGASGDVSFDGCGRRTDFDIYIHEYSNGQEEKVGFWTTDGVVDMNSTISYVEMNRLLGGRHLQVYGRVSKPWIMERKHADAEGLSGRDRYEGFMLDLTDMLAARLNFTWNLTMGLSYRDAITSGKYDLVLFPTSMRSYRMKTMQLSIPLRTRGYFLTMRKSDRRLPGMFQFMAPFSKKVWLCFVAAIVSVSLVLAVNNRFNPNEWGIAAARGAVAQDQADNLNLPNSLWSTWGAAVGQGPEFLPRSYAGRVAAGTWWFFVLVAIASYTANLAAFLSQSTAQQEIKTLVDLAEQTDVPYGTAKGYSIVDFFQNSPEEPFKTIGKYLTDNADEVLTRESREAMDRAIEGDYIFISPTTYEYEILKERCDMVILTADYFFKFQVALPFPLESPYVSEVNLAMMKMAQDGEMDVLENRWFNKKKEHCKSDAAETTGVLGMDNFGGLFYFLVMGMAGAMVVFFVEWIWFMFKRPDDGSISAYPEPTKNNKNNNTAVV</sequence>
<evidence type="ECO:0000256" key="8">
    <source>
        <dbReference type="ARBA" id="ARBA00023136"/>
    </source>
</evidence>
<protein>
    <submittedName>
        <fullName evidence="23">Glutamate receptor ionotropic, kainate 5-like</fullName>
    </submittedName>
</protein>
<dbReference type="GO" id="GO:1904315">
    <property type="term" value="F:transmitter-gated monoatomic ion channel activity involved in regulation of postsynaptic membrane potential"/>
    <property type="evidence" value="ECO:0000318"/>
    <property type="project" value="GO_Central"/>
</dbReference>
<keyword evidence="4 19" id="KW-0812">Transmembrane</keyword>
<proteinExistence type="predicted"/>
<dbReference type="Gene3D" id="3.40.50.2300">
    <property type="match status" value="1"/>
</dbReference>
<dbReference type="KEGG" id="bfo:118432471"/>
<dbReference type="GO" id="GO:0035249">
    <property type="term" value="P:synaptic transmission, glutamatergic"/>
    <property type="evidence" value="ECO:0000318"/>
    <property type="project" value="GO_Central"/>
</dbReference>
<keyword evidence="13" id="KW-0407">Ion channel</keyword>
<keyword evidence="17" id="KW-1015">Disulfide bond</keyword>
<keyword evidence="10" id="KW-0325">Glycoprotein</keyword>
<dbReference type="FunFam" id="3.40.190.10:FF:000398">
    <property type="entry name" value="Si:dkey-183j2.10"/>
    <property type="match status" value="1"/>
</dbReference>
<dbReference type="Pfam" id="PF00060">
    <property type="entry name" value="Lig_chan"/>
    <property type="match status" value="1"/>
</dbReference>
<evidence type="ECO:0000259" key="21">
    <source>
        <dbReference type="SMART" id="SM00079"/>
    </source>
</evidence>
<dbReference type="InterPro" id="IPR028082">
    <property type="entry name" value="Peripla_BP_I"/>
</dbReference>
<dbReference type="GeneID" id="118432471"/>
<feature type="chain" id="PRO_5039902496" evidence="20">
    <location>
        <begin position="27"/>
        <end position="885"/>
    </location>
</feature>
<evidence type="ECO:0000256" key="19">
    <source>
        <dbReference type="SAM" id="Phobius"/>
    </source>
</evidence>
<keyword evidence="22" id="KW-1185">Reference proteome</keyword>
<dbReference type="GO" id="GO:0098839">
    <property type="term" value="C:postsynaptic density membrane"/>
    <property type="evidence" value="ECO:0000318"/>
    <property type="project" value="GO_Central"/>
</dbReference>
<keyword evidence="6" id="KW-0770">Synapse</keyword>
<dbReference type="Gene3D" id="3.40.190.10">
    <property type="entry name" value="Periplasmic binding protein-like II"/>
    <property type="match status" value="2"/>
</dbReference>
<dbReference type="InterPro" id="IPR001320">
    <property type="entry name" value="Iontro_rcpt_C"/>
</dbReference>
<feature type="region of interest" description="Disordered" evidence="18">
    <location>
        <begin position="291"/>
        <end position="317"/>
    </location>
</feature>
<keyword evidence="8 19" id="KW-0472">Membrane</keyword>
<evidence type="ECO:0000313" key="22">
    <source>
        <dbReference type="Proteomes" id="UP000001554"/>
    </source>
</evidence>
<keyword evidence="5 19" id="KW-1133">Transmembrane helix</keyword>
<evidence type="ECO:0000256" key="17">
    <source>
        <dbReference type="PIRSR" id="PIRSR601508-3"/>
    </source>
</evidence>
<dbReference type="GO" id="GO:0005886">
    <property type="term" value="C:plasma membrane"/>
    <property type="evidence" value="ECO:0000318"/>
    <property type="project" value="GO_Central"/>
</dbReference>
<evidence type="ECO:0000256" key="7">
    <source>
        <dbReference type="ARBA" id="ARBA00023065"/>
    </source>
</evidence>
<dbReference type="SUPFAM" id="SSF53850">
    <property type="entry name" value="Periplasmic binding protein-like II"/>
    <property type="match status" value="1"/>
</dbReference>
<dbReference type="InterPro" id="IPR001508">
    <property type="entry name" value="Iono_Glu_rcpt_met"/>
</dbReference>
<keyword evidence="7" id="KW-0406">Ion transport</keyword>
<name>A0A9J7NBA5_BRAFL</name>
<dbReference type="OrthoDB" id="10028800at2759"/>
<feature type="site" description="Crucial to convey clamshell closure to channel opening" evidence="16">
    <location>
        <position position="677"/>
    </location>
</feature>
<dbReference type="InterPro" id="IPR015683">
    <property type="entry name" value="Ionotropic_Glu_rcpt"/>
</dbReference>
<feature type="binding site" evidence="15">
    <location>
        <position position="698"/>
    </location>
    <ligand>
        <name>L-glutamate</name>
        <dbReference type="ChEBI" id="CHEBI:29985"/>
    </ligand>
</feature>
<evidence type="ECO:0000256" key="18">
    <source>
        <dbReference type="SAM" id="MobiDB-lite"/>
    </source>
</evidence>
<evidence type="ECO:0000256" key="4">
    <source>
        <dbReference type="ARBA" id="ARBA00022692"/>
    </source>
</evidence>
<dbReference type="Pfam" id="PF01094">
    <property type="entry name" value="ANF_receptor"/>
    <property type="match status" value="1"/>
</dbReference>
<organism evidence="22 23">
    <name type="scientific">Branchiostoma floridae</name>
    <name type="common">Florida lancelet</name>
    <name type="synonym">Amphioxus</name>
    <dbReference type="NCBI Taxonomy" id="7739"/>
    <lineage>
        <taxon>Eukaryota</taxon>
        <taxon>Metazoa</taxon>
        <taxon>Chordata</taxon>
        <taxon>Cephalochordata</taxon>
        <taxon>Leptocardii</taxon>
        <taxon>Amphioxiformes</taxon>
        <taxon>Branchiostomatidae</taxon>
        <taxon>Branchiostoma</taxon>
    </lineage>
</organism>
<reference evidence="22" key="1">
    <citation type="journal article" date="2020" name="Nat. Ecol. Evol.">
        <title>Deeply conserved synteny resolves early events in vertebrate evolution.</title>
        <authorList>
            <person name="Simakov O."/>
            <person name="Marletaz F."/>
            <person name="Yue J.X."/>
            <person name="O'Connell B."/>
            <person name="Jenkins J."/>
            <person name="Brandt A."/>
            <person name="Calef R."/>
            <person name="Tung C.H."/>
            <person name="Huang T.K."/>
            <person name="Schmutz J."/>
            <person name="Satoh N."/>
            <person name="Yu J.K."/>
            <person name="Putnam N.H."/>
            <person name="Green R.E."/>
            <person name="Rokhsar D.S."/>
        </authorList>
    </citation>
    <scope>NUCLEOTIDE SEQUENCE [LARGE SCALE GENOMIC DNA]</scope>
    <source>
        <strain evidence="22">S238N-H82</strain>
    </source>
</reference>
<feature type="domain" description="Ionotropic glutamate receptor C-terminal" evidence="21">
    <location>
        <begin position="454"/>
        <end position="811"/>
    </location>
</feature>
<evidence type="ECO:0000256" key="3">
    <source>
        <dbReference type="ARBA" id="ARBA00022475"/>
    </source>
</evidence>
<keyword evidence="20" id="KW-0732">Signal</keyword>
<evidence type="ECO:0000256" key="2">
    <source>
        <dbReference type="ARBA" id="ARBA00022448"/>
    </source>
</evidence>
<evidence type="ECO:0000256" key="6">
    <source>
        <dbReference type="ARBA" id="ARBA00023018"/>
    </source>
</evidence>
<keyword evidence="11" id="KW-0628">Postsynaptic cell membrane</keyword>
<evidence type="ECO:0000256" key="5">
    <source>
        <dbReference type="ARBA" id="ARBA00022989"/>
    </source>
</evidence>
<dbReference type="OMA" id="PWIMERK"/>
<evidence type="ECO:0000256" key="1">
    <source>
        <dbReference type="ARBA" id="ARBA00004651"/>
    </source>
</evidence>
<keyword evidence="9" id="KW-0675">Receptor</keyword>
<dbReference type="PANTHER" id="PTHR18966">
    <property type="entry name" value="IONOTROPIC GLUTAMATE RECEPTOR"/>
    <property type="match status" value="1"/>
</dbReference>
<evidence type="ECO:0000256" key="13">
    <source>
        <dbReference type="ARBA" id="ARBA00023303"/>
    </source>
</evidence>
<dbReference type="PRINTS" id="PR00177">
    <property type="entry name" value="NMDARECEPTOR"/>
</dbReference>
<keyword evidence="12" id="KW-1071">Ligand-gated ion channel</keyword>
<dbReference type="SUPFAM" id="SSF53822">
    <property type="entry name" value="Periplasmic binding protein-like I"/>
    <property type="match status" value="1"/>
</dbReference>
<dbReference type="SMART" id="SM00079">
    <property type="entry name" value="PBPe"/>
    <property type="match status" value="1"/>
</dbReference>
<feature type="transmembrane region" description="Helical" evidence="19">
    <location>
        <begin position="649"/>
        <end position="668"/>
    </location>
</feature>
<evidence type="ECO:0000256" key="14">
    <source>
        <dbReference type="ARBA" id="ARBA00034100"/>
    </source>
</evidence>